<dbReference type="OrthoDB" id="7471674at2759"/>
<evidence type="ECO:0000256" key="1">
    <source>
        <dbReference type="SAM" id="Coils"/>
    </source>
</evidence>
<feature type="coiled-coil region" evidence="1">
    <location>
        <begin position="337"/>
        <end position="368"/>
    </location>
</feature>
<keyword evidence="1" id="KW-0175">Coiled coil</keyword>
<protein>
    <submittedName>
        <fullName evidence="3">Uncharacterized protein</fullName>
    </submittedName>
</protein>
<evidence type="ECO:0000313" key="3">
    <source>
        <dbReference type="EMBL" id="CAG9785285.1"/>
    </source>
</evidence>
<dbReference type="AlphaFoldDB" id="A0A9N9QXH0"/>
<feature type="compositionally biased region" description="Basic residues" evidence="2">
    <location>
        <begin position="82"/>
        <end position="91"/>
    </location>
</feature>
<feature type="compositionally biased region" description="Low complexity" evidence="2">
    <location>
        <begin position="96"/>
        <end position="106"/>
    </location>
</feature>
<organism evidence="3 4">
    <name type="scientific">Diatraea saccharalis</name>
    <name type="common">sugarcane borer</name>
    <dbReference type="NCBI Taxonomy" id="40085"/>
    <lineage>
        <taxon>Eukaryota</taxon>
        <taxon>Metazoa</taxon>
        <taxon>Ecdysozoa</taxon>
        <taxon>Arthropoda</taxon>
        <taxon>Hexapoda</taxon>
        <taxon>Insecta</taxon>
        <taxon>Pterygota</taxon>
        <taxon>Neoptera</taxon>
        <taxon>Endopterygota</taxon>
        <taxon>Lepidoptera</taxon>
        <taxon>Glossata</taxon>
        <taxon>Ditrysia</taxon>
        <taxon>Pyraloidea</taxon>
        <taxon>Crambidae</taxon>
        <taxon>Crambinae</taxon>
        <taxon>Diatraea</taxon>
    </lineage>
</organism>
<sequence>MEIAIKQIKRRQIIDKINKIFLKHFVDGIIEDLLELTDTEESSSSSSDHGVFEPNERYVLDLHDLVKDEPQKEARQEETRVKKLRKKKKPVKDRTSGTSSSDSDSSVPPTAQSKEEFYDAHESYHGLAASAAIMQAVPENGIVMKPTVDQPASAQQQSAPRKDPSTAITVKFTRPTCSMFLAELTRKLASKKRQEVETKNIVQTIIDSITNALPITFSKRSPQKKESPVKIETLQSFAPELLPNDTLDIPPPQIEKIEDEQSLTDTESVKTKFKMPKMPVASSDVFKQAIERRRRIPTEDVAVNTGAEHDVASEIAKYVGTLKKISLIAEEFNQKTAKNLKEIVDSVQEDLIKKLEEIQAERKASLRAEKPVQIDVKSEAMEEE</sequence>
<reference evidence="3" key="2">
    <citation type="submission" date="2022-10" db="EMBL/GenBank/DDBJ databases">
        <authorList>
            <consortium name="ENA_rothamsted_submissions"/>
            <consortium name="culmorum"/>
            <person name="King R."/>
        </authorList>
    </citation>
    <scope>NUCLEOTIDE SEQUENCE</scope>
</reference>
<feature type="compositionally biased region" description="Basic and acidic residues" evidence="2">
    <location>
        <begin position="62"/>
        <end position="81"/>
    </location>
</feature>
<feature type="region of interest" description="Disordered" evidence="2">
    <location>
        <begin position="62"/>
        <end position="112"/>
    </location>
</feature>
<evidence type="ECO:0000313" key="4">
    <source>
        <dbReference type="Proteomes" id="UP001153714"/>
    </source>
</evidence>
<dbReference type="Proteomes" id="UP001153714">
    <property type="component" value="Chromosome 13"/>
</dbReference>
<name>A0A9N9QXH0_9NEOP</name>
<gene>
    <name evidence="3" type="ORF">DIATSA_LOCUS3328</name>
</gene>
<evidence type="ECO:0000256" key="2">
    <source>
        <dbReference type="SAM" id="MobiDB-lite"/>
    </source>
</evidence>
<keyword evidence="4" id="KW-1185">Reference proteome</keyword>
<accession>A0A9N9QXH0</accession>
<dbReference type="EMBL" id="OU893344">
    <property type="protein sequence ID" value="CAG9785285.1"/>
    <property type="molecule type" value="Genomic_DNA"/>
</dbReference>
<reference evidence="3" key="1">
    <citation type="submission" date="2021-12" db="EMBL/GenBank/DDBJ databases">
        <authorList>
            <person name="King R."/>
        </authorList>
    </citation>
    <scope>NUCLEOTIDE SEQUENCE</scope>
</reference>
<proteinExistence type="predicted"/>